<dbReference type="RefSeq" id="WP_106615647.1">
    <property type="nucleotide sequence ID" value="NZ_PYAX01000004.1"/>
</dbReference>
<dbReference type="GO" id="GO:0016746">
    <property type="term" value="F:acyltransferase activity"/>
    <property type="evidence" value="ECO:0007669"/>
    <property type="project" value="UniProtKB-KW"/>
</dbReference>
<dbReference type="OrthoDB" id="3382273at2"/>
<evidence type="ECO:0000313" key="3">
    <source>
        <dbReference type="Proteomes" id="UP000241118"/>
    </source>
</evidence>
<dbReference type="Gene3D" id="2.30.110.10">
    <property type="entry name" value="Electron Transport, Fmn-binding Protein, Chain A"/>
    <property type="match status" value="1"/>
</dbReference>
<evidence type="ECO:0000259" key="1">
    <source>
        <dbReference type="Pfam" id="PF01243"/>
    </source>
</evidence>
<gene>
    <name evidence="2" type="ORF">B0I31_104233</name>
</gene>
<keyword evidence="2" id="KW-0012">Acyltransferase</keyword>
<evidence type="ECO:0000313" key="2">
    <source>
        <dbReference type="EMBL" id="PSL55942.1"/>
    </source>
</evidence>
<name>A0A2P8IBU8_SACCR</name>
<proteinExistence type="predicted"/>
<protein>
    <submittedName>
        <fullName evidence="2">Hemolysin-activating ACP:hemolysin acyltransferase</fullName>
    </submittedName>
</protein>
<dbReference type="Pfam" id="PF01243">
    <property type="entry name" value="PNPOx_N"/>
    <property type="match status" value="1"/>
</dbReference>
<dbReference type="InterPro" id="IPR011576">
    <property type="entry name" value="Pyridox_Oxase_N"/>
</dbReference>
<dbReference type="EMBL" id="PYAX01000004">
    <property type="protein sequence ID" value="PSL55942.1"/>
    <property type="molecule type" value="Genomic_DNA"/>
</dbReference>
<comment type="caution">
    <text evidence="2">The sequence shown here is derived from an EMBL/GenBank/DDBJ whole genome shotgun (WGS) entry which is preliminary data.</text>
</comment>
<feature type="domain" description="Pyridoxamine 5'-phosphate oxidase N-terminal" evidence="1">
    <location>
        <begin position="12"/>
        <end position="143"/>
    </location>
</feature>
<dbReference type="Proteomes" id="UP000241118">
    <property type="component" value="Unassembled WGS sequence"/>
</dbReference>
<accession>A0A2P8IBU8</accession>
<keyword evidence="2" id="KW-0808">Transferase</keyword>
<keyword evidence="3" id="KW-1185">Reference proteome</keyword>
<dbReference type="AlphaFoldDB" id="A0A2P8IBU8"/>
<dbReference type="InterPro" id="IPR012349">
    <property type="entry name" value="Split_barrel_FMN-bd"/>
</dbReference>
<organism evidence="2 3">
    <name type="scientific">Saccharothrix carnea</name>
    <dbReference type="NCBI Taxonomy" id="1280637"/>
    <lineage>
        <taxon>Bacteria</taxon>
        <taxon>Bacillati</taxon>
        <taxon>Actinomycetota</taxon>
        <taxon>Actinomycetes</taxon>
        <taxon>Pseudonocardiales</taxon>
        <taxon>Pseudonocardiaceae</taxon>
        <taxon>Saccharothrix</taxon>
    </lineage>
</organism>
<dbReference type="SUPFAM" id="SSF50475">
    <property type="entry name" value="FMN-binding split barrel"/>
    <property type="match status" value="1"/>
</dbReference>
<reference evidence="2 3" key="1">
    <citation type="submission" date="2018-03" db="EMBL/GenBank/DDBJ databases">
        <title>Genomic Encyclopedia of Type Strains, Phase III (KMG-III): the genomes of soil and plant-associated and newly described type strains.</title>
        <authorList>
            <person name="Whitman W."/>
        </authorList>
    </citation>
    <scope>NUCLEOTIDE SEQUENCE [LARGE SCALE GENOMIC DNA]</scope>
    <source>
        <strain evidence="2 3">CGMCC 4.7097</strain>
    </source>
</reference>
<sequence length="168" mass="18933">MTEVVRRFADLEAEFDASIGAIKYATMVTVDARHRPRTRVLIPVWENVDGEPLGWLATYRTPVKAAHLAGNPHTSFSYWASGNNSVAIDAEARWDNALPTKEHVWELYRATSPPGAGYHLGNFWTAPSDPRLHVLRLTPWRVQVIRGADLRSRIWRGDRDRGPAEPPA</sequence>